<dbReference type="GO" id="GO:0004527">
    <property type="term" value="F:exonuclease activity"/>
    <property type="evidence" value="ECO:0007669"/>
    <property type="project" value="UniProtKB-KW"/>
</dbReference>
<keyword evidence="3" id="KW-0269">Exonuclease</keyword>
<evidence type="ECO:0000313" key="4">
    <source>
        <dbReference type="Proteomes" id="UP000019804"/>
    </source>
</evidence>
<dbReference type="GO" id="GO:0004767">
    <property type="term" value="F:sphingomyelin phosphodiesterase activity"/>
    <property type="evidence" value="ECO:0007669"/>
    <property type="project" value="InterPro"/>
</dbReference>
<dbReference type="Pfam" id="PF01419">
    <property type="entry name" value="Jacalin"/>
    <property type="match status" value="1"/>
</dbReference>
<accession>A0A017S9N9</accession>
<keyword evidence="1" id="KW-0732">Signal</keyword>
<dbReference type="InterPro" id="IPR038772">
    <property type="entry name" value="Sph/SMPD2-like"/>
</dbReference>
<keyword evidence="3" id="KW-0378">Hydrolase</keyword>
<keyword evidence="3" id="KW-0540">Nuclease</keyword>
<dbReference type="PANTHER" id="PTHR16320:SF1">
    <property type="entry name" value="SPHINGOMYELINASE DDB_G0288017"/>
    <property type="match status" value="1"/>
</dbReference>
<dbReference type="Gene3D" id="2.100.10.30">
    <property type="entry name" value="Jacalin-like lectin domain"/>
    <property type="match status" value="1"/>
</dbReference>
<sequence>MRLLWALPLSSALPAWAATSGEFSVLSFNVAGLPAVFNTNGVSGSKTTNTEFLGSKFAQYKYDVIQVQEDFNYHAYLYKTDNHPYRTSTSGGAVVGSGLNTLSNYPWVDLRRIKWDTCSDIADADCFTPKGFTAMRIQVDEGVYIDFYNVHADAGNTKADLNARNSNLQQVANHIDIHSTGNAVIVTGDTNSLYASPGEKIRVFQDQNLMKDSWVEHILNGAEPREGSQPEKCDNPTKNDTCEVLDKILYRGSRILDLQSIHFAYEDSKFLRDGSILSDHNPITSNFTWSLSPSIRQTNLFGGPHGNWFNDLPLTPDSATGTNKPKKISLRGDERLIAVGLVLASGKKYSHGGPDGKLHELVLADNEYWTRAQLCQGKHNDHTRAFFLLATTSAGNTISAGQVTDDCREFQMKNGWQIVGFYGQDGDEIDQLGFITAQI</sequence>
<dbReference type="GeneID" id="63699711"/>
<reference evidence="4" key="1">
    <citation type="journal article" date="2014" name="Nat. Commun.">
        <title>Genomic adaptations of the halophilic Dead Sea filamentous fungus Eurotium rubrum.</title>
        <authorList>
            <person name="Kis-Papo T."/>
            <person name="Weig A.R."/>
            <person name="Riley R."/>
            <person name="Persoh D."/>
            <person name="Salamov A."/>
            <person name="Sun H."/>
            <person name="Lipzen A."/>
            <person name="Wasser S.P."/>
            <person name="Rambold G."/>
            <person name="Grigoriev I.V."/>
            <person name="Nevo E."/>
        </authorList>
    </citation>
    <scope>NUCLEOTIDE SEQUENCE [LARGE SCALE GENOMIC DNA]</scope>
    <source>
        <strain evidence="4">CBS 135680</strain>
    </source>
</reference>
<keyword evidence="4" id="KW-1185">Reference proteome</keyword>
<dbReference type="InterPro" id="IPR001229">
    <property type="entry name" value="Jacalin-like_lectin_dom"/>
</dbReference>
<dbReference type="GO" id="GO:0046856">
    <property type="term" value="P:phosphatidylinositol dephosphorylation"/>
    <property type="evidence" value="ECO:0007669"/>
    <property type="project" value="InterPro"/>
</dbReference>
<dbReference type="Proteomes" id="UP000019804">
    <property type="component" value="Unassembled WGS sequence"/>
</dbReference>
<dbReference type="InterPro" id="IPR036404">
    <property type="entry name" value="Jacalin-like_lectin_dom_sf"/>
</dbReference>
<protein>
    <submittedName>
        <fullName evidence="3">Endonuclease/exonuclease/phosphatase family protein</fullName>
    </submittedName>
</protein>
<dbReference type="OrthoDB" id="40902at2759"/>
<evidence type="ECO:0000259" key="2">
    <source>
        <dbReference type="SMART" id="SM00915"/>
    </source>
</evidence>
<feature type="signal peptide" evidence="1">
    <location>
        <begin position="1"/>
        <end position="17"/>
    </location>
</feature>
<dbReference type="Gene3D" id="3.60.10.10">
    <property type="entry name" value="Endonuclease/exonuclease/phosphatase"/>
    <property type="match status" value="1"/>
</dbReference>
<feature type="chain" id="PRO_5001495770" evidence="1">
    <location>
        <begin position="18"/>
        <end position="439"/>
    </location>
</feature>
<dbReference type="SUPFAM" id="SSF56219">
    <property type="entry name" value="DNase I-like"/>
    <property type="match status" value="1"/>
</dbReference>
<dbReference type="GO" id="GO:0016791">
    <property type="term" value="F:phosphatase activity"/>
    <property type="evidence" value="ECO:0007669"/>
    <property type="project" value="InterPro"/>
</dbReference>
<dbReference type="InterPro" id="IPR000300">
    <property type="entry name" value="IPPc"/>
</dbReference>
<dbReference type="SMART" id="SM00915">
    <property type="entry name" value="Jacalin"/>
    <property type="match status" value="1"/>
</dbReference>
<dbReference type="CDD" id="cd09615">
    <property type="entry name" value="Jacalin_EEP"/>
    <property type="match status" value="1"/>
</dbReference>
<evidence type="ECO:0000313" key="3">
    <source>
        <dbReference type="EMBL" id="EYE93763.1"/>
    </source>
</evidence>
<dbReference type="STRING" id="1388766.A0A017S9N9"/>
<dbReference type="HOGENOM" id="CLU_032141_0_0_1"/>
<dbReference type="Pfam" id="PF22669">
    <property type="entry name" value="Exo_endo_phos2"/>
    <property type="match status" value="1"/>
</dbReference>
<dbReference type="PANTHER" id="PTHR16320">
    <property type="entry name" value="SPHINGOMYELINASE FAMILY MEMBER"/>
    <property type="match status" value="1"/>
</dbReference>
<proteinExistence type="predicted"/>
<dbReference type="AlphaFoldDB" id="A0A017S9N9"/>
<dbReference type="SUPFAM" id="SSF51101">
    <property type="entry name" value="Mannose-binding lectins"/>
    <property type="match status" value="1"/>
</dbReference>
<dbReference type="RefSeq" id="XP_040637451.1">
    <property type="nucleotide sequence ID" value="XM_040784587.1"/>
</dbReference>
<dbReference type="InterPro" id="IPR036691">
    <property type="entry name" value="Endo/exonu/phosph_ase_sf"/>
</dbReference>
<keyword evidence="3" id="KW-0255">Endonuclease</keyword>
<dbReference type="EMBL" id="KK088430">
    <property type="protein sequence ID" value="EYE93763.1"/>
    <property type="molecule type" value="Genomic_DNA"/>
</dbReference>
<organism evidence="3 4">
    <name type="scientific">Aspergillus ruber (strain CBS 135680)</name>
    <dbReference type="NCBI Taxonomy" id="1388766"/>
    <lineage>
        <taxon>Eukaryota</taxon>
        <taxon>Fungi</taxon>
        <taxon>Dikarya</taxon>
        <taxon>Ascomycota</taxon>
        <taxon>Pezizomycotina</taxon>
        <taxon>Eurotiomycetes</taxon>
        <taxon>Eurotiomycetidae</taxon>
        <taxon>Eurotiales</taxon>
        <taxon>Aspergillaceae</taxon>
        <taxon>Aspergillus</taxon>
        <taxon>Aspergillus subgen. Aspergillus</taxon>
    </lineage>
</organism>
<evidence type="ECO:0000256" key="1">
    <source>
        <dbReference type="SAM" id="SignalP"/>
    </source>
</evidence>
<name>A0A017S9N9_ASPRC</name>
<dbReference type="GO" id="GO:0004519">
    <property type="term" value="F:endonuclease activity"/>
    <property type="evidence" value="ECO:0007669"/>
    <property type="project" value="UniProtKB-KW"/>
</dbReference>
<dbReference type="GO" id="GO:0005737">
    <property type="term" value="C:cytoplasm"/>
    <property type="evidence" value="ECO:0007669"/>
    <property type="project" value="TreeGrafter"/>
</dbReference>
<feature type="domain" description="Jacalin-type lectin" evidence="2">
    <location>
        <begin position="306"/>
        <end position="438"/>
    </location>
</feature>
<gene>
    <name evidence="3" type="ORF">EURHEDRAFT_459507</name>
</gene>